<keyword evidence="6" id="KW-0031">Aminopeptidase</keyword>
<keyword evidence="7" id="KW-1185">Reference proteome</keyword>
<feature type="domain" description="Peptidase S33 tripeptidyl aminopeptidase-like C-terminal" evidence="5">
    <location>
        <begin position="354"/>
        <end position="444"/>
    </location>
</feature>
<reference evidence="6 7" key="1">
    <citation type="submission" date="2014-05" db="EMBL/GenBank/DDBJ databases">
        <title>Draft Genome Sequence of Kitasatospora cheerisanensis KCTC 2395.</title>
        <authorList>
            <person name="Nam D.H."/>
        </authorList>
    </citation>
    <scope>NUCLEOTIDE SEQUENCE [LARGE SCALE GENOMIC DNA]</scope>
    <source>
        <strain evidence="6 7">KCTC 2395</strain>
    </source>
</reference>
<dbReference type="Gene3D" id="3.40.50.1820">
    <property type="entry name" value="alpha/beta hydrolase"/>
    <property type="match status" value="1"/>
</dbReference>
<evidence type="ECO:0000259" key="5">
    <source>
        <dbReference type="Pfam" id="PF08386"/>
    </source>
</evidence>
<feature type="region of interest" description="Disordered" evidence="4">
    <location>
        <begin position="1"/>
        <end position="52"/>
    </location>
</feature>
<evidence type="ECO:0000256" key="1">
    <source>
        <dbReference type="ARBA" id="ARBA00010088"/>
    </source>
</evidence>
<dbReference type="PANTHER" id="PTHR43248:SF29">
    <property type="entry name" value="TRIPEPTIDYL AMINOPEPTIDASE"/>
    <property type="match status" value="1"/>
</dbReference>
<evidence type="ECO:0000256" key="3">
    <source>
        <dbReference type="ARBA" id="ARBA00022801"/>
    </source>
</evidence>
<dbReference type="InterPro" id="IPR013595">
    <property type="entry name" value="Pept_S33_TAP-like_C"/>
</dbReference>
<dbReference type="InterPro" id="IPR029058">
    <property type="entry name" value="AB_hydrolase_fold"/>
</dbReference>
<dbReference type="Pfam" id="PF08386">
    <property type="entry name" value="Abhydrolase_4"/>
    <property type="match status" value="1"/>
</dbReference>
<evidence type="ECO:0000313" key="7">
    <source>
        <dbReference type="Proteomes" id="UP000027178"/>
    </source>
</evidence>
<dbReference type="SUPFAM" id="SSF53474">
    <property type="entry name" value="alpha/beta-Hydrolases"/>
    <property type="match status" value="1"/>
</dbReference>
<evidence type="ECO:0000256" key="4">
    <source>
        <dbReference type="SAM" id="MobiDB-lite"/>
    </source>
</evidence>
<dbReference type="InterPro" id="IPR051601">
    <property type="entry name" value="Serine_prot/Carboxylest_S33"/>
</dbReference>
<keyword evidence="2" id="KW-0732">Signal</keyword>
<keyword evidence="3" id="KW-0378">Hydrolase</keyword>
<dbReference type="GO" id="GO:0004177">
    <property type="term" value="F:aminopeptidase activity"/>
    <property type="evidence" value="ECO:0007669"/>
    <property type="project" value="UniProtKB-KW"/>
</dbReference>
<dbReference type="PANTHER" id="PTHR43248">
    <property type="entry name" value="2-SUCCINYL-6-HYDROXY-2,4-CYCLOHEXADIENE-1-CARBOXYLATE SYNTHASE"/>
    <property type="match status" value="1"/>
</dbReference>
<dbReference type="AlphaFoldDB" id="A0A066Z8L2"/>
<evidence type="ECO:0000313" key="6">
    <source>
        <dbReference type="EMBL" id="KDN86515.1"/>
    </source>
</evidence>
<dbReference type="Proteomes" id="UP000027178">
    <property type="component" value="Unassembled WGS sequence"/>
</dbReference>
<evidence type="ECO:0000256" key="2">
    <source>
        <dbReference type="ARBA" id="ARBA00022729"/>
    </source>
</evidence>
<dbReference type="HOGENOM" id="CLU_013364_3_2_11"/>
<protein>
    <submittedName>
        <fullName evidence="6">Putative Tripeptidyl aminopeptidase</fullName>
    </submittedName>
</protein>
<gene>
    <name evidence="6" type="ORF">KCH_17430</name>
</gene>
<dbReference type="EMBL" id="JNBY01000069">
    <property type="protein sequence ID" value="KDN86515.1"/>
    <property type="molecule type" value="Genomic_DNA"/>
</dbReference>
<proteinExistence type="inferred from homology"/>
<sequence length="450" mass="47768">MHGGHRAARPRPPVGAHRPGGLVADRRERCPAPDRRPAAERRRPGRPSLGAPVRVRAALGETAGRYDLVGVDLRFVGRSGAIDCGWPVGFSVASAGVGRAAFDRQVVFQRDLAARCRSAVGDLLPYAGTRDSARDLDVIRGALGERRISYLGVSYSTYLGTAYARLFPGRVDRVVLDSALDPRRVGPALLPDQLPELERAFGDWADWAAARDAEWGLGRTRAEVEAGVWATVRAAAVRPLVVGGGPEAVMLDDTRVPVLVYAGLAGDSEAERAALAEQLAMLGRAAAGLPVTPSDATAALLRFLFGAQSSPSGSVSQAILCADGAASHDPEEYWRRIEARRAEHPLFAPLVENVTPCTFGDRPREAPVEVGRDTRALILSATGDPRAPHRGAVALRAMLPGSRLVTLEGADRHGLYGSYGNACVDGVVNSYLADGRLPRTDPTCTARPAP</sequence>
<keyword evidence="6" id="KW-0645">Protease</keyword>
<dbReference type="eggNOG" id="COG0596">
    <property type="taxonomic scope" value="Bacteria"/>
</dbReference>
<comment type="similarity">
    <text evidence="1">Belongs to the peptidase S33 family.</text>
</comment>
<name>A0A066Z8L2_9ACTN</name>
<feature type="compositionally biased region" description="Basic and acidic residues" evidence="4">
    <location>
        <begin position="24"/>
        <end position="42"/>
    </location>
</feature>
<comment type="caution">
    <text evidence="6">The sequence shown here is derived from an EMBL/GenBank/DDBJ whole genome shotgun (WGS) entry which is preliminary data.</text>
</comment>
<dbReference type="PATRIC" id="fig|1348663.4.peg.1674"/>
<organism evidence="6 7">
    <name type="scientific">Kitasatospora cheerisanensis KCTC 2395</name>
    <dbReference type="NCBI Taxonomy" id="1348663"/>
    <lineage>
        <taxon>Bacteria</taxon>
        <taxon>Bacillati</taxon>
        <taxon>Actinomycetota</taxon>
        <taxon>Actinomycetes</taxon>
        <taxon>Kitasatosporales</taxon>
        <taxon>Streptomycetaceae</taxon>
        <taxon>Kitasatospora</taxon>
    </lineage>
</organism>
<accession>A0A066Z8L2</accession>